<dbReference type="InterPro" id="IPR029058">
    <property type="entry name" value="AB_hydrolase_fold"/>
</dbReference>
<evidence type="ECO:0000256" key="2">
    <source>
        <dbReference type="ARBA" id="ARBA00022825"/>
    </source>
</evidence>
<evidence type="ECO:0000259" key="3">
    <source>
        <dbReference type="Pfam" id="PF00326"/>
    </source>
</evidence>
<dbReference type="PANTHER" id="PTHR42776">
    <property type="entry name" value="SERINE PEPTIDASE S9 FAMILY MEMBER"/>
    <property type="match status" value="1"/>
</dbReference>
<dbReference type="SUPFAM" id="SSF53474">
    <property type="entry name" value="alpha/beta-Hydrolases"/>
    <property type="match status" value="1"/>
</dbReference>
<sequence>MLPADIEALLVPGRPALRGSLLLTAVSSPDLKTNKARSALHRVSLHGDAWPWTLGQHDSAPAISPDGRWVAFLRRENGEGADAHPQLHVIPVDGGEAKRLTASPLGVGSPVWAPDSQRIAFVARIPEAGRYGTADGDGESPEAVAEAPRRITRMDYRVDNVGFLRDRMKRLFVIDVITALEAAEVLELKPLTDGGFDADDPAWTPDGTRVVFTAPPQWGASESSSQDICAVLADGGEAEVVVVCPGSCEHPAFGEDGTLFFYCESHEEQLVASNTGLYAAVPRFGEGSVEPRRLTDAETVDCESSAGPPVPVGAEVLVAVRNRGAVELRAVAAGAETARLTELRVLYAQHAAVRAFAADGQVIVAVVATPQSAGDIVVFDESGTRTLTDYSQELRSRGLRPVEELTTTAPDGYPVHGWLVLPEGEGPHPVLRVVHGGPFTQQDWGIFDEAQVYASAGYAVVLGNPRGSAGYGQSHGRAITHGFGTVDVDDVLALLDKALERPDLDASRVGIMGGSYGGFMTSWLAAHHGPRFRAAWSERAVNAWDSMLGSSDIGYTFVDAYIGTDPAVLRDRSPLYHADKITIPFAVVHSENDWRCPLEQGQRLFVALRRAGVDAEFLLFPGEGHELTRSGRPRHRTQRFEAVLEWWARHLS</sequence>
<dbReference type="Gene3D" id="2.120.10.30">
    <property type="entry name" value="TolB, C-terminal domain"/>
    <property type="match status" value="2"/>
</dbReference>
<keyword evidence="1" id="KW-0378">Hydrolase</keyword>
<comment type="caution">
    <text evidence="4">The sequence shown here is derived from an EMBL/GenBank/DDBJ whole genome shotgun (WGS) entry which is preliminary data.</text>
</comment>
<dbReference type="Pfam" id="PF07676">
    <property type="entry name" value="PD40"/>
    <property type="match status" value="3"/>
</dbReference>
<gene>
    <name evidence="4" type="ORF">KDL01_22285</name>
</gene>
<dbReference type="Pfam" id="PF00326">
    <property type="entry name" value="Peptidase_S9"/>
    <property type="match status" value="1"/>
</dbReference>
<dbReference type="GO" id="GO:0006508">
    <property type="term" value="P:proteolysis"/>
    <property type="evidence" value="ECO:0007669"/>
    <property type="project" value="InterPro"/>
</dbReference>
<evidence type="ECO:0000313" key="5">
    <source>
        <dbReference type="Proteomes" id="UP000675781"/>
    </source>
</evidence>
<accession>A0A941IUT8</accession>
<dbReference type="InterPro" id="IPR001375">
    <property type="entry name" value="Peptidase_S9_cat"/>
</dbReference>
<dbReference type="GO" id="GO:0004252">
    <property type="term" value="F:serine-type endopeptidase activity"/>
    <property type="evidence" value="ECO:0007669"/>
    <property type="project" value="TreeGrafter"/>
</dbReference>
<keyword evidence="5" id="KW-1185">Reference proteome</keyword>
<reference evidence="4" key="1">
    <citation type="submission" date="2021-04" db="EMBL/GenBank/DDBJ databases">
        <title>Genome based classification of Actinospica acidithermotolerans sp. nov., an actinobacterium isolated from an Indonesian hot spring.</title>
        <authorList>
            <person name="Kusuma A.B."/>
            <person name="Putra K.E."/>
            <person name="Nafisah S."/>
            <person name="Loh J."/>
            <person name="Nouioui I."/>
            <person name="Goodfellow M."/>
        </authorList>
    </citation>
    <scope>NUCLEOTIDE SEQUENCE</scope>
    <source>
        <strain evidence="4">CSCA 57</strain>
    </source>
</reference>
<dbReference type="InterPro" id="IPR011042">
    <property type="entry name" value="6-blade_b-propeller_TolB-like"/>
</dbReference>
<dbReference type="RefSeq" id="WP_212530510.1">
    <property type="nucleotide sequence ID" value="NZ_JAGSOG010000120.1"/>
</dbReference>
<dbReference type="SUPFAM" id="SSF82171">
    <property type="entry name" value="DPP6 N-terminal domain-like"/>
    <property type="match status" value="1"/>
</dbReference>
<evidence type="ECO:0000256" key="1">
    <source>
        <dbReference type="ARBA" id="ARBA00022801"/>
    </source>
</evidence>
<protein>
    <submittedName>
        <fullName evidence="4">S9 family peptidase</fullName>
    </submittedName>
</protein>
<dbReference type="AlphaFoldDB" id="A0A941IUT8"/>
<keyword evidence="2" id="KW-0645">Protease</keyword>
<feature type="domain" description="Peptidase S9 prolyl oligopeptidase catalytic" evidence="3">
    <location>
        <begin position="448"/>
        <end position="651"/>
    </location>
</feature>
<evidence type="ECO:0000313" key="4">
    <source>
        <dbReference type="EMBL" id="MBR7836021.1"/>
    </source>
</evidence>
<dbReference type="PANTHER" id="PTHR42776:SF27">
    <property type="entry name" value="DIPEPTIDYL PEPTIDASE FAMILY MEMBER 6"/>
    <property type="match status" value="1"/>
</dbReference>
<dbReference type="EMBL" id="JAGSOG010000120">
    <property type="protein sequence ID" value="MBR7836021.1"/>
    <property type="molecule type" value="Genomic_DNA"/>
</dbReference>
<dbReference type="Gene3D" id="3.40.50.1820">
    <property type="entry name" value="alpha/beta hydrolase"/>
    <property type="match status" value="1"/>
</dbReference>
<keyword evidence="2" id="KW-0720">Serine protease</keyword>
<dbReference type="InterPro" id="IPR011659">
    <property type="entry name" value="WD40"/>
</dbReference>
<organism evidence="4 5">
    <name type="scientific">Actinospica durhamensis</name>
    <dbReference type="NCBI Taxonomy" id="1508375"/>
    <lineage>
        <taxon>Bacteria</taxon>
        <taxon>Bacillati</taxon>
        <taxon>Actinomycetota</taxon>
        <taxon>Actinomycetes</taxon>
        <taxon>Catenulisporales</taxon>
        <taxon>Actinospicaceae</taxon>
        <taxon>Actinospica</taxon>
    </lineage>
</organism>
<name>A0A941IUT8_9ACTN</name>
<dbReference type="Proteomes" id="UP000675781">
    <property type="component" value="Unassembled WGS sequence"/>
</dbReference>
<proteinExistence type="predicted"/>